<evidence type="ECO:0000256" key="1">
    <source>
        <dbReference type="ARBA" id="ARBA00006964"/>
    </source>
</evidence>
<comment type="caution">
    <text evidence="4">The sequence shown here is derived from an EMBL/GenBank/DDBJ whole genome shotgun (WGS) entry which is preliminary data.</text>
</comment>
<dbReference type="RefSeq" id="WP_087619926.1">
    <property type="nucleotide sequence ID" value="NZ_NEXX01000002.1"/>
</dbReference>
<dbReference type="NCBIfam" id="TIGR00486">
    <property type="entry name" value="YbgI_SA1388"/>
    <property type="match status" value="1"/>
</dbReference>
<feature type="binding site" evidence="3">
    <location>
        <position position="224"/>
    </location>
    <ligand>
        <name>a divalent metal cation</name>
        <dbReference type="ChEBI" id="CHEBI:60240"/>
        <label>1</label>
    </ligand>
</feature>
<comment type="similarity">
    <text evidence="1">Belongs to the GTP cyclohydrolase I type 2/NIF3 family.</text>
</comment>
<dbReference type="GO" id="GO:0046872">
    <property type="term" value="F:metal ion binding"/>
    <property type="evidence" value="ECO:0007669"/>
    <property type="project" value="UniProtKB-KW"/>
</dbReference>
<feature type="binding site" evidence="3">
    <location>
        <position position="102"/>
    </location>
    <ligand>
        <name>a divalent metal cation</name>
        <dbReference type="ChEBI" id="CHEBI:60240"/>
        <label>1</label>
    </ligand>
</feature>
<dbReference type="Gene3D" id="3.40.1390.30">
    <property type="entry name" value="NIF3 (NGG1p interacting factor 3)-like"/>
    <property type="match status" value="2"/>
</dbReference>
<gene>
    <name evidence="4" type="ORF">CAP51_06300</name>
</gene>
<proteinExistence type="inferred from homology"/>
<evidence type="ECO:0000256" key="2">
    <source>
        <dbReference type="ARBA" id="ARBA00022723"/>
    </source>
</evidence>
<organism evidence="4 5">
    <name type="scientific">Acinetobacter populi</name>
    <dbReference type="NCBI Taxonomy" id="1582270"/>
    <lineage>
        <taxon>Bacteria</taxon>
        <taxon>Pseudomonadati</taxon>
        <taxon>Pseudomonadota</taxon>
        <taxon>Gammaproteobacteria</taxon>
        <taxon>Moraxellales</taxon>
        <taxon>Moraxellaceae</taxon>
        <taxon>Acinetobacter</taxon>
    </lineage>
</organism>
<dbReference type="SUPFAM" id="SSF102705">
    <property type="entry name" value="NIF3 (NGG1p interacting factor 3)-like"/>
    <property type="match status" value="1"/>
</dbReference>
<keyword evidence="5" id="KW-1185">Reference proteome</keyword>
<reference evidence="4 5" key="1">
    <citation type="submission" date="2017-05" db="EMBL/GenBank/DDBJ databases">
        <title>Acinetobacter populi ANC 5415 (= PBJ7), whole genome shotgun sequencing project.</title>
        <authorList>
            <person name="Nemec A."/>
            <person name="Radolfova-Krizova L."/>
        </authorList>
    </citation>
    <scope>NUCLEOTIDE SEQUENCE [LARGE SCALE GENOMIC DNA]</scope>
    <source>
        <strain evidence="4 5">PBJ7</strain>
    </source>
</reference>
<accession>A0A1Z9YYV4</accession>
<dbReference type="PANTHER" id="PTHR13799:SF14">
    <property type="entry name" value="GTP CYCLOHYDROLASE 1 TYPE 2 HOMOLOG"/>
    <property type="match status" value="1"/>
</dbReference>
<sequence length="252" mass="27594">MAKLVDIVKWCDQTLQSHQFKDYCPNGLQIEGRSEVKTLVSSVTASLSAIEAALDLKADALIVHHGYFWKGEPSPLTGLKGKRIKQLMQADVSLIAYHLPLDAHTTLGNNAALADLLGIHITAALDPEERFPIGNIGTLSQPLSPEDFASLLTQKLGQAPIHIATNKESIQTIGFCTGAAQDFLYKAAQAGCDAYLSGEVSERTFHEAQEYHLDYFAAGHHATERYGIQRLAEALAKTFDLSYQYIELNNPI</sequence>
<feature type="binding site" evidence="3">
    <location>
        <position position="64"/>
    </location>
    <ligand>
        <name>a divalent metal cation</name>
        <dbReference type="ChEBI" id="CHEBI:60240"/>
        <label>2</label>
    </ligand>
</feature>
<dbReference type="InterPro" id="IPR036069">
    <property type="entry name" value="DUF34/NIF3_sf"/>
</dbReference>
<dbReference type="GO" id="GO:0005737">
    <property type="term" value="C:cytoplasm"/>
    <property type="evidence" value="ECO:0007669"/>
    <property type="project" value="TreeGrafter"/>
</dbReference>
<dbReference type="InterPro" id="IPR002678">
    <property type="entry name" value="DUF34/NIF3"/>
</dbReference>
<dbReference type="Proteomes" id="UP000196536">
    <property type="component" value="Unassembled WGS sequence"/>
</dbReference>
<protein>
    <submittedName>
        <fullName evidence="4">Nif3-like dinuclear metal center hexameric protein</fullName>
    </submittedName>
</protein>
<dbReference type="EMBL" id="NEXX01000002">
    <property type="protein sequence ID" value="OUY07373.1"/>
    <property type="molecule type" value="Genomic_DNA"/>
</dbReference>
<dbReference type="PANTHER" id="PTHR13799">
    <property type="entry name" value="NGG1 INTERACTING FACTOR 3"/>
    <property type="match status" value="1"/>
</dbReference>
<feature type="binding site" evidence="3">
    <location>
        <position position="65"/>
    </location>
    <ligand>
        <name>a divalent metal cation</name>
        <dbReference type="ChEBI" id="CHEBI:60240"/>
        <label>1</label>
    </ligand>
</feature>
<keyword evidence="2 3" id="KW-0479">Metal-binding</keyword>
<evidence type="ECO:0000313" key="5">
    <source>
        <dbReference type="Proteomes" id="UP000196536"/>
    </source>
</evidence>
<dbReference type="OrthoDB" id="9800881at2"/>
<dbReference type="Pfam" id="PF01784">
    <property type="entry name" value="DUF34_NIF3"/>
    <property type="match status" value="1"/>
</dbReference>
<dbReference type="AlphaFoldDB" id="A0A1Z9YYV4"/>
<evidence type="ECO:0000256" key="3">
    <source>
        <dbReference type="PIRSR" id="PIRSR602678-1"/>
    </source>
</evidence>
<name>A0A1Z9YYV4_9GAMM</name>
<evidence type="ECO:0000313" key="4">
    <source>
        <dbReference type="EMBL" id="OUY07373.1"/>
    </source>
</evidence>
<feature type="binding site" evidence="3">
    <location>
        <position position="220"/>
    </location>
    <ligand>
        <name>a divalent metal cation</name>
        <dbReference type="ChEBI" id="CHEBI:60240"/>
        <label>1</label>
    </ligand>
</feature>